<dbReference type="Proteomes" id="UP000242763">
    <property type="component" value="Unassembled WGS sequence"/>
</dbReference>
<keyword evidence="2" id="KW-1185">Reference proteome</keyword>
<evidence type="ECO:0000313" key="2">
    <source>
        <dbReference type="Proteomes" id="UP000242763"/>
    </source>
</evidence>
<accession>A0A1I3QRB5</accession>
<dbReference type="AlphaFoldDB" id="A0A1I3QRB5"/>
<name>A0A1I3QRB5_9HYPH</name>
<proteinExistence type="predicted"/>
<protein>
    <submittedName>
        <fullName evidence="1">Ribonuclease VapC</fullName>
    </submittedName>
</protein>
<dbReference type="CDD" id="cd09871">
    <property type="entry name" value="PIN_MtVapC28-VapC30-like"/>
    <property type="match status" value="1"/>
</dbReference>
<evidence type="ECO:0000313" key="1">
    <source>
        <dbReference type="EMBL" id="SFJ36350.1"/>
    </source>
</evidence>
<gene>
    <name evidence="1" type="ORF">SAMN03080618_02751</name>
</gene>
<reference evidence="2" key="1">
    <citation type="submission" date="2016-10" db="EMBL/GenBank/DDBJ databases">
        <authorList>
            <person name="Varghese N."/>
            <person name="Submissions S."/>
        </authorList>
    </citation>
    <scope>NUCLEOTIDE SEQUENCE [LARGE SCALE GENOMIC DNA]</scope>
    <source>
        <strain evidence="2">DSM 21857</strain>
    </source>
</reference>
<sequence>MLFLEFVKAARVEMVSIGPEMHLLALNAHQLYGKGTGHPAQLNMGDCFSYAMAKSTSGELLYKGSDFRHTDLG</sequence>
<organism evidence="1 2">
    <name type="scientific">Aquamicrobium aerolatum DSM 21857</name>
    <dbReference type="NCBI Taxonomy" id="1121003"/>
    <lineage>
        <taxon>Bacteria</taxon>
        <taxon>Pseudomonadati</taxon>
        <taxon>Pseudomonadota</taxon>
        <taxon>Alphaproteobacteria</taxon>
        <taxon>Hyphomicrobiales</taxon>
        <taxon>Phyllobacteriaceae</taxon>
        <taxon>Aerobium</taxon>
    </lineage>
</organism>
<dbReference type="Gene3D" id="3.40.50.1010">
    <property type="entry name" value="5'-nuclease"/>
    <property type="match status" value="1"/>
</dbReference>
<dbReference type="STRING" id="1121003.SAMN03080618_02751"/>
<dbReference type="EMBL" id="FORF01000016">
    <property type="protein sequence ID" value="SFJ36350.1"/>
    <property type="molecule type" value="Genomic_DNA"/>
</dbReference>
<dbReference type="InterPro" id="IPR029060">
    <property type="entry name" value="PIN-like_dom_sf"/>
</dbReference>
<dbReference type="SUPFAM" id="SSF88723">
    <property type="entry name" value="PIN domain-like"/>
    <property type="match status" value="1"/>
</dbReference>